<feature type="compositionally biased region" description="Basic and acidic residues" evidence="12">
    <location>
        <begin position="62"/>
        <end position="72"/>
    </location>
</feature>
<name>A0A7J7JUB6_BUGNE</name>
<feature type="repeat" description="WD" evidence="11">
    <location>
        <begin position="353"/>
        <end position="395"/>
    </location>
</feature>
<dbReference type="PROSITE" id="PS50294">
    <property type="entry name" value="WD_REPEATS_REGION"/>
    <property type="match status" value="4"/>
</dbReference>
<dbReference type="GO" id="GO:0071013">
    <property type="term" value="C:catalytic step 2 spliceosome"/>
    <property type="evidence" value="ECO:0007669"/>
    <property type="project" value="InterPro"/>
</dbReference>
<feature type="compositionally biased region" description="Basic and acidic residues" evidence="12">
    <location>
        <begin position="15"/>
        <end position="42"/>
    </location>
</feature>
<dbReference type="CDD" id="cd00200">
    <property type="entry name" value="WD40"/>
    <property type="match status" value="1"/>
</dbReference>
<evidence type="ECO:0000256" key="9">
    <source>
        <dbReference type="ARBA" id="ARBA00075265"/>
    </source>
</evidence>
<dbReference type="InterPro" id="IPR032847">
    <property type="entry name" value="PRPF17"/>
</dbReference>
<dbReference type="InterPro" id="IPR020472">
    <property type="entry name" value="WD40_PAC1"/>
</dbReference>
<evidence type="ECO:0000256" key="5">
    <source>
        <dbReference type="ARBA" id="ARBA00022737"/>
    </source>
</evidence>
<evidence type="ECO:0000313" key="14">
    <source>
        <dbReference type="Proteomes" id="UP000593567"/>
    </source>
</evidence>
<evidence type="ECO:0000256" key="7">
    <source>
        <dbReference type="ARBA" id="ARBA00023242"/>
    </source>
</evidence>
<evidence type="ECO:0000256" key="1">
    <source>
        <dbReference type="ARBA" id="ARBA00004123"/>
    </source>
</evidence>
<dbReference type="InterPro" id="IPR001680">
    <property type="entry name" value="WD40_rpt"/>
</dbReference>
<keyword evidence="5" id="KW-0677">Repeat</keyword>
<evidence type="ECO:0000256" key="6">
    <source>
        <dbReference type="ARBA" id="ARBA00023187"/>
    </source>
</evidence>
<gene>
    <name evidence="13" type="ORF">EB796_011719</name>
</gene>
<organism evidence="13 14">
    <name type="scientific">Bugula neritina</name>
    <name type="common">Brown bryozoan</name>
    <name type="synonym">Sertularia neritina</name>
    <dbReference type="NCBI Taxonomy" id="10212"/>
    <lineage>
        <taxon>Eukaryota</taxon>
        <taxon>Metazoa</taxon>
        <taxon>Spiralia</taxon>
        <taxon>Lophotrochozoa</taxon>
        <taxon>Bryozoa</taxon>
        <taxon>Gymnolaemata</taxon>
        <taxon>Cheilostomatida</taxon>
        <taxon>Flustrina</taxon>
        <taxon>Buguloidea</taxon>
        <taxon>Bugulidae</taxon>
        <taxon>Bugula</taxon>
    </lineage>
</organism>
<feature type="region of interest" description="Disordered" evidence="12">
    <location>
        <begin position="1"/>
        <end position="99"/>
    </location>
</feature>
<sequence length="648" mass="73755">MASLVAYDTEESSDEERQHQHEHQHNLDSNLELEKVKLKETTKFNQIENQNDDQNVQSESKFSFKSESKSESRSGSGLSQSSDTHTSFKKSSLETQSEEEFLHLKTDSKVFKNLLSTTQLSLAPPVATKGDVMTGNPLDPTVKELKYNPKANELYAPTAGPAHPFQTQQMRAVKNTVTGFAEPSHVSRFQFETQRRTFHSYGYAMDPSGDSAVEESAAIIGDLKAAEEGKELTVFEASKSREGDKRKRKRNNDASDVDGYLGPWGKFIDEKTTMVPEEEEKKILDELVAKRKKNKTTIEDKVESEEKSTLHLKEEFDYQGRSWTHPPQDVGVSLKADAIPEKCFMPKRLIHTWAGHTKALSCIRWLPVSAHLLLSSGMDSKIKIWEVYNERRMARTYSGHKQAVRDVNFDNDGKRFLSASFDRMCKLWDTETGQCIGKFTNKKVPYCVKFNPDADKQDLFVAGTNDKKIVCFDIRSGEIVQEYDRHLGAVNTITFVDGNRRFVSTSDDKSLRIWEWDIPVDFKYISDPSMHSMPAVTISHNGKWLACQSLDNQVVIFNVLNRMKMMRKKVFKGHMVAGYACGVDFSPDMSYLISGDADGKMYIWDWKSTKLFSKFKAHDDVCISVLWHPHETSKIASAGWDGVIKYWD</sequence>
<feature type="repeat" description="WD" evidence="11">
    <location>
        <begin position="583"/>
        <end position="614"/>
    </location>
</feature>
<evidence type="ECO:0000256" key="11">
    <source>
        <dbReference type="PROSITE-ProRule" id="PRU00221"/>
    </source>
</evidence>
<dbReference type="InterPro" id="IPR019775">
    <property type="entry name" value="WD40_repeat_CS"/>
</dbReference>
<comment type="caution">
    <text evidence="13">The sequence shown here is derived from an EMBL/GenBank/DDBJ whole genome shotgun (WGS) entry which is preliminary data.</text>
</comment>
<evidence type="ECO:0000256" key="8">
    <source>
        <dbReference type="ARBA" id="ARBA00068146"/>
    </source>
</evidence>
<feature type="compositionally biased region" description="Polar residues" evidence="12">
    <location>
        <begin position="83"/>
        <end position="95"/>
    </location>
</feature>
<dbReference type="Gene3D" id="2.130.10.10">
    <property type="entry name" value="YVTN repeat-like/Quinoprotein amine dehydrogenase"/>
    <property type="match status" value="1"/>
</dbReference>
<feature type="compositionally biased region" description="Low complexity" evidence="12">
    <location>
        <begin position="73"/>
        <end position="82"/>
    </location>
</feature>
<keyword evidence="7" id="KW-0539">Nucleus</keyword>
<accession>A0A7J7JUB6</accession>
<dbReference type="OrthoDB" id="10257301at2759"/>
<dbReference type="PRINTS" id="PR00320">
    <property type="entry name" value="GPROTEINBRPT"/>
</dbReference>
<keyword evidence="6" id="KW-0508">mRNA splicing</keyword>
<proteinExistence type="predicted"/>
<dbReference type="InterPro" id="IPR036322">
    <property type="entry name" value="WD40_repeat_dom_sf"/>
</dbReference>
<feature type="repeat" description="WD" evidence="11">
    <location>
        <begin position="615"/>
        <end position="648"/>
    </location>
</feature>
<evidence type="ECO:0000256" key="2">
    <source>
        <dbReference type="ARBA" id="ARBA00022574"/>
    </source>
</evidence>
<keyword evidence="2 11" id="KW-0853">WD repeat</keyword>
<dbReference type="EMBL" id="VXIV02001772">
    <property type="protein sequence ID" value="KAF6029962.1"/>
    <property type="molecule type" value="Genomic_DNA"/>
</dbReference>
<dbReference type="Proteomes" id="UP000593567">
    <property type="component" value="Unassembled WGS sequence"/>
</dbReference>
<reference evidence="13" key="1">
    <citation type="submission" date="2020-06" db="EMBL/GenBank/DDBJ databases">
        <title>Draft genome of Bugula neritina, a colonial animal packing powerful symbionts and potential medicines.</title>
        <authorList>
            <person name="Rayko M."/>
        </authorList>
    </citation>
    <scope>NUCLEOTIDE SEQUENCE [LARGE SCALE GENOMIC DNA]</scope>
    <source>
        <strain evidence="13">Kwan_BN1</strain>
    </source>
</reference>
<dbReference type="PROSITE" id="PS50082">
    <property type="entry name" value="WD_REPEATS_2"/>
    <property type="match status" value="5"/>
</dbReference>
<dbReference type="PANTHER" id="PTHR43979">
    <property type="entry name" value="PRE-MRNA-PROCESSING FACTOR 17"/>
    <property type="match status" value="1"/>
</dbReference>
<dbReference type="AlphaFoldDB" id="A0A7J7JUB6"/>
<dbReference type="SUPFAM" id="SSF50978">
    <property type="entry name" value="WD40 repeat-like"/>
    <property type="match status" value="1"/>
</dbReference>
<evidence type="ECO:0000256" key="3">
    <source>
        <dbReference type="ARBA" id="ARBA00022664"/>
    </source>
</evidence>
<dbReference type="PROSITE" id="PS00678">
    <property type="entry name" value="WD_REPEATS_1"/>
    <property type="match status" value="1"/>
</dbReference>
<keyword evidence="3" id="KW-0507">mRNA processing</keyword>
<protein>
    <recommendedName>
        <fullName evidence="8">Pre-mRNA-processing factor 17</fullName>
    </recommendedName>
    <alternativeName>
        <fullName evidence="10">Cell division cycle 40 homolog</fullName>
    </alternativeName>
    <alternativeName>
        <fullName evidence="9">PRP17 homolog</fullName>
    </alternativeName>
</protein>
<keyword evidence="4" id="KW-0747">Spliceosome</keyword>
<feature type="repeat" description="WD" evidence="11">
    <location>
        <begin position="483"/>
        <end position="515"/>
    </location>
</feature>
<evidence type="ECO:0000313" key="13">
    <source>
        <dbReference type="EMBL" id="KAF6029962.1"/>
    </source>
</evidence>
<dbReference type="Pfam" id="PF00400">
    <property type="entry name" value="WD40"/>
    <property type="match status" value="5"/>
</dbReference>
<dbReference type="GO" id="GO:0003729">
    <property type="term" value="F:mRNA binding"/>
    <property type="evidence" value="ECO:0007669"/>
    <property type="project" value="TreeGrafter"/>
</dbReference>
<dbReference type="FunFam" id="2.130.10.10:FF:000034">
    <property type="entry name" value="Pre-mRNA-processing factor 17, putative"/>
    <property type="match status" value="1"/>
</dbReference>
<evidence type="ECO:0000256" key="4">
    <source>
        <dbReference type="ARBA" id="ARBA00022728"/>
    </source>
</evidence>
<dbReference type="InterPro" id="IPR015943">
    <property type="entry name" value="WD40/YVTN_repeat-like_dom_sf"/>
</dbReference>
<dbReference type="SMART" id="SM00320">
    <property type="entry name" value="WD40"/>
    <property type="match status" value="7"/>
</dbReference>
<dbReference type="PANTHER" id="PTHR43979:SF1">
    <property type="entry name" value="PRE-MRNA-PROCESSING FACTOR 17"/>
    <property type="match status" value="1"/>
</dbReference>
<feature type="repeat" description="WD" evidence="11">
    <location>
        <begin position="397"/>
        <end position="438"/>
    </location>
</feature>
<evidence type="ECO:0000256" key="10">
    <source>
        <dbReference type="ARBA" id="ARBA00076678"/>
    </source>
</evidence>
<feature type="compositionally biased region" description="Polar residues" evidence="12">
    <location>
        <begin position="43"/>
        <end position="56"/>
    </location>
</feature>
<dbReference type="GO" id="GO:0000398">
    <property type="term" value="P:mRNA splicing, via spliceosome"/>
    <property type="evidence" value="ECO:0007669"/>
    <property type="project" value="InterPro"/>
</dbReference>
<comment type="subcellular location">
    <subcellularLocation>
        <location evidence="1">Nucleus</location>
    </subcellularLocation>
</comment>
<evidence type="ECO:0000256" key="12">
    <source>
        <dbReference type="SAM" id="MobiDB-lite"/>
    </source>
</evidence>
<keyword evidence="14" id="KW-1185">Reference proteome</keyword>